<reference evidence="9" key="1">
    <citation type="submission" date="2016-03" db="EMBL/GenBank/DDBJ databases">
        <title>Mechanisms controlling the formation of the plant cell surface in tip-growing cells are functionally conserved among land plants.</title>
        <authorList>
            <person name="Honkanen S."/>
            <person name="Jones V.A."/>
            <person name="Morieri G."/>
            <person name="Champion C."/>
            <person name="Hetherington A.J."/>
            <person name="Kelly S."/>
            <person name="Saint-Marcoux D."/>
            <person name="Proust H."/>
            <person name="Prescott H."/>
            <person name="Dolan L."/>
        </authorList>
    </citation>
    <scope>NUCLEOTIDE SEQUENCE [LARGE SCALE GENOMIC DNA]</scope>
    <source>
        <tissue evidence="9">Whole gametophyte</tissue>
    </source>
</reference>
<evidence type="ECO:0000256" key="2">
    <source>
        <dbReference type="ARBA" id="ARBA00007982"/>
    </source>
</evidence>
<dbReference type="Gene3D" id="2.40.480.10">
    <property type="entry name" value="Allene oxide cyclase-like"/>
    <property type="match status" value="1"/>
</dbReference>
<comment type="similarity">
    <text evidence="2">Belongs to the allene oxide cyclase family.</text>
</comment>
<comment type="caution">
    <text evidence="9">The sequence shown here is derived from an EMBL/GenBank/DDBJ whole genome shotgun (WGS) entry which is preliminary data.</text>
</comment>
<evidence type="ECO:0000313" key="10">
    <source>
        <dbReference type="Proteomes" id="UP000077202"/>
    </source>
</evidence>
<dbReference type="SUPFAM" id="SSF141493">
    <property type="entry name" value="Allene oxide cyclase-like"/>
    <property type="match status" value="1"/>
</dbReference>
<comment type="subcellular location">
    <subcellularLocation>
        <location evidence="1">Plastid</location>
        <location evidence="1">Chloroplast</location>
    </subcellularLocation>
</comment>
<evidence type="ECO:0000256" key="3">
    <source>
        <dbReference type="ARBA" id="ARBA00012209"/>
    </source>
</evidence>
<sequence>MATGAERQLARGREIWERARDGGVEREAEIREDGEAMEDNEHVRYGRIGPSRASTWAAMAEEEEQSNNIMWARFLEGRGPWRTGVSALVGPGLQHDNGSQCEKFHSTLVVMAASIQAAAAGLSFIAPASQPPCNSSQGSNASRQSVGGPVKSHFFGSARALGNVGSSKHLTPATAGANPIVSASFFEKLGKLFTDAPEDQEQVMGVFEFNEGDRNSPFVVKNNAKLPVLCIGDFVPYSNKVYDCTGKKYLGISSGLCTVVEHHYESGGDLYETVMSHYMGSYGHLSCQGPYKTYGDTEMVVTGGTGIFKGARGYVKCHNIAGPLKLLYTYYLTGIPKLPSELTQTPAVLDEEKKTVNSTVASQKVKA</sequence>
<evidence type="ECO:0000256" key="8">
    <source>
        <dbReference type="ARBA" id="ARBA00049891"/>
    </source>
</evidence>
<gene>
    <name evidence="9" type="ORF">AXG93_517s1220</name>
</gene>
<keyword evidence="10" id="KW-1185">Reference proteome</keyword>
<dbReference type="EC" id="5.3.99.6" evidence="3"/>
<evidence type="ECO:0000256" key="6">
    <source>
        <dbReference type="ARBA" id="ARBA00022946"/>
    </source>
</evidence>
<dbReference type="InterPro" id="IPR034871">
    <property type="entry name" value="Allene_oxi_cyc_sf"/>
</dbReference>
<evidence type="ECO:0000313" key="9">
    <source>
        <dbReference type="EMBL" id="OAE20607.1"/>
    </source>
</evidence>
<dbReference type="PANTHER" id="PTHR31843">
    <property type="entry name" value="ALLENE OXIDE CYCLASE 4, CHLOROPLASTIC"/>
    <property type="match status" value="1"/>
</dbReference>
<dbReference type="Pfam" id="PF06351">
    <property type="entry name" value="Allene_ox_cyc"/>
    <property type="match status" value="1"/>
</dbReference>
<dbReference type="GO" id="GO:0009507">
    <property type="term" value="C:chloroplast"/>
    <property type="evidence" value="ECO:0007669"/>
    <property type="project" value="UniProtKB-SubCell"/>
</dbReference>
<evidence type="ECO:0000256" key="7">
    <source>
        <dbReference type="ARBA" id="ARBA00023235"/>
    </source>
</evidence>
<dbReference type="AlphaFoldDB" id="A0A176VJ53"/>
<evidence type="ECO:0000256" key="5">
    <source>
        <dbReference type="ARBA" id="ARBA00022640"/>
    </source>
</evidence>
<dbReference type="InterPro" id="IPR044859">
    <property type="entry name" value="Allene_oxi_cyc_Dirigent"/>
</dbReference>
<protein>
    <recommendedName>
        <fullName evidence="3">allene-oxide cyclase</fullName>
        <ecNumber evidence="3">5.3.99.6</ecNumber>
    </recommendedName>
</protein>
<organism evidence="9 10">
    <name type="scientific">Marchantia polymorpha subsp. ruderalis</name>
    <dbReference type="NCBI Taxonomy" id="1480154"/>
    <lineage>
        <taxon>Eukaryota</taxon>
        <taxon>Viridiplantae</taxon>
        <taxon>Streptophyta</taxon>
        <taxon>Embryophyta</taxon>
        <taxon>Marchantiophyta</taxon>
        <taxon>Marchantiopsida</taxon>
        <taxon>Marchantiidae</taxon>
        <taxon>Marchantiales</taxon>
        <taxon>Marchantiaceae</taxon>
        <taxon>Marchantia</taxon>
    </lineage>
</organism>
<dbReference type="GO" id="GO:0046423">
    <property type="term" value="F:allene-oxide cyclase activity"/>
    <property type="evidence" value="ECO:0007669"/>
    <property type="project" value="UniProtKB-EC"/>
</dbReference>
<keyword evidence="5" id="KW-0934">Plastid</keyword>
<keyword evidence="6" id="KW-0809">Transit peptide</keyword>
<dbReference type="InterPro" id="IPR009410">
    <property type="entry name" value="Allene_ox_cyc"/>
</dbReference>
<evidence type="ECO:0000256" key="1">
    <source>
        <dbReference type="ARBA" id="ARBA00004229"/>
    </source>
</evidence>
<proteinExistence type="inferred from homology"/>
<dbReference type="EMBL" id="LVLJ01003592">
    <property type="protein sequence ID" value="OAE20607.1"/>
    <property type="molecule type" value="Genomic_DNA"/>
</dbReference>
<dbReference type="PANTHER" id="PTHR31843:SF11">
    <property type="entry name" value="ALLENE OXIDE CYCLASE 4, CHLOROPLASTIC"/>
    <property type="match status" value="1"/>
</dbReference>
<keyword evidence="4" id="KW-0150">Chloroplast</keyword>
<dbReference type="Proteomes" id="UP000077202">
    <property type="component" value="Unassembled WGS sequence"/>
</dbReference>
<dbReference type="GO" id="GO:0009695">
    <property type="term" value="P:jasmonic acid biosynthetic process"/>
    <property type="evidence" value="ECO:0007669"/>
    <property type="project" value="InterPro"/>
</dbReference>
<evidence type="ECO:0000256" key="4">
    <source>
        <dbReference type="ARBA" id="ARBA00022528"/>
    </source>
</evidence>
<name>A0A176VJ53_MARPO</name>
<accession>A0A176VJ53</accession>
<comment type="catalytic activity">
    <reaction evidence="8">
        <text>(9Z,13S,15Z)-12,13-epoxyoctadeca-9,11,15-trienoate = (9S,13S,15Z)-12-oxophyto-10,15-dienoate</text>
        <dbReference type="Rhea" id="RHEA:22592"/>
        <dbReference type="ChEBI" id="CHEBI:36438"/>
        <dbReference type="ChEBI" id="CHEBI:57411"/>
        <dbReference type="EC" id="5.3.99.6"/>
    </reaction>
</comment>
<keyword evidence="7" id="KW-0413">Isomerase</keyword>